<gene>
    <name evidence="4" type="ORF">Nstercoris_00989</name>
</gene>
<keyword evidence="2" id="KW-0067">ATP-binding</keyword>
<dbReference type="PANTHER" id="PTHR33540">
    <property type="entry name" value="TRNA THREONYLCARBAMOYLADENOSINE BIOSYNTHESIS PROTEIN TSAE"/>
    <property type="match status" value="1"/>
</dbReference>
<reference evidence="4 5" key="1">
    <citation type="submission" date="2019-06" db="EMBL/GenBank/DDBJ databases">
        <title>Nitrosomonas stercoris KYUHI-S whole genome shotgun sequence.</title>
        <authorList>
            <person name="Nakagawa T."/>
            <person name="Tsuchiya Y."/>
            <person name="Takahashi R."/>
        </authorList>
    </citation>
    <scope>NUCLEOTIDE SEQUENCE [LARGE SCALE GENOMIC DNA]</scope>
    <source>
        <strain evidence="4 5">KYUHI-S</strain>
    </source>
</reference>
<proteinExistence type="predicted"/>
<evidence type="ECO:0000259" key="3">
    <source>
        <dbReference type="Pfam" id="PF01636"/>
    </source>
</evidence>
<evidence type="ECO:0000256" key="1">
    <source>
        <dbReference type="ARBA" id="ARBA00022741"/>
    </source>
</evidence>
<dbReference type="PANTHER" id="PTHR33540:SF1">
    <property type="entry name" value="N-ACETYLMURAMATE_N-ACETYLGLUCOSAMINE KINASE"/>
    <property type="match status" value="1"/>
</dbReference>
<dbReference type="GO" id="GO:0016301">
    <property type="term" value="F:kinase activity"/>
    <property type="evidence" value="ECO:0007669"/>
    <property type="project" value="UniProtKB-KW"/>
</dbReference>
<keyword evidence="4" id="KW-0418">Kinase</keyword>
<dbReference type="EMBL" id="AP019755">
    <property type="protein sequence ID" value="BBL34747.1"/>
    <property type="molecule type" value="Genomic_DNA"/>
</dbReference>
<feature type="domain" description="Aminoglycoside phosphotransferase" evidence="3">
    <location>
        <begin position="22"/>
        <end position="242"/>
    </location>
</feature>
<evidence type="ECO:0000313" key="5">
    <source>
        <dbReference type="Proteomes" id="UP000316473"/>
    </source>
</evidence>
<sequence>MDRLQLLNDWLKTIYPEQVFTLLPASADASFRRYFRVFLPEKTLIVMDAPPQRENCQPFLYAADIFKKAAIHVPDIIAQNLEQGFLLLSDLGSLTYQTALIKEPARADELYQDAIDVLIRLQVASQKNIFPEYDRALLAYELALFPEWYMQHHLQITPSDDQKNTLKLIFDSILEHVLTQPQVFVHRDYHSRNLMVFTPNPGVIDFQDAVYGPITYDLVSLFKDAYIQWPEAQVLDWVIRYWEKARKEGLPITSNFSQFFQDFEWMGVQRHLKVLGVFSRLYYRDQKDAYLNDIPMVMYYLRKTCERYRELHPLAQLLDQLANDKPAVGYTF</sequence>
<evidence type="ECO:0000256" key="2">
    <source>
        <dbReference type="ARBA" id="ARBA00022840"/>
    </source>
</evidence>
<dbReference type="KEGG" id="nst:Nstercoris_00989"/>
<dbReference type="Pfam" id="PF01636">
    <property type="entry name" value="APH"/>
    <property type="match status" value="1"/>
</dbReference>
<accession>A0A4Y1YPM0</accession>
<dbReference type="Gene3D" id="3.90.1200.10">
    <property type="match status" value="1"/>
</dbReference>
<dbReference type="AlphaFoldDB" id="A0A4Y1YPM0"/>
<dbReference type="InterPro" id="IPR011009">
    <property type="entry name" value="Kinase-like_dom_sf"/>
</dbReference>
<name>A0A4Y1YPM0_9PROT</name>
<dbReference type="Proteomes" id="UP000316473">
    <property type="component" value="Chromosome"/>
</dbReference>
<dbReference type="SUPFAM" id="SSF56112">
    <property type="entry name" value="Protein kinase-like (PK-like)"/>
    <property type="match status" value="1"/>
</dbReference>
<evidence type="ECO:0000313" key="4">
    <source>
        <dbReference type="EMBL" id="BBL34747.1"/>
    </source>
</evidence>
<keyword evidence="5" id="KW-1185">Reference proteome</keyword>
<keyword evidence="1" id="KW-0547">Nucleotide-binding</keyword>
<keyword evidence="4" id="KW-0808">Transferase</keyword>
<dbReference type="InterPro" id="IPR002575">
    <property type="entry name" value="Aminoglycoside_PTrfase"/>
</dbReference>
<protein>
    <submittedName>
        <fullName evidence="4">N-acetylmuramateN-acetylglucosamine kinase</fullName>
    </submittedName>
</protein>
<organism evidence="4 5">
    <name type="scientific">Nitrosomonas stercoris</name>
    <dbReference type="NCBI Taxonomy" id="1444684"/>
    <lineage>
        <taxon>Bacteria</taxon>
        <taxon>Pseudomonadati</taxon>
        <taxon>Pseudomonadota</taxon>
        <taxon>Betaproteobacteria</taxon>
        <taxon>Nitrosomonadales</taxon>
        <taxon>Nitrosomonadaceae</taxon>
        <taxon>Nitrosomonas</taxon>
    </lineage>
</organism>
<dbReference type="GO" id="GO:0005524">
    <property type="term" value="F:ATP binding"/>
    <property type="evidence" value="ECO:0007669"/>
    <property type="project" value="UniProtKB-KW"/>
</dbReference>
<dbReference type="Gene3D" id="3.30.200.20">
    <property type="entry name" value="Phosphorylase Kinase, domain 1"/>
    <property type="match status" value="1"/>
</dbReference>